<dbReference type="GO" id="GO:0005886">
    <property type="term" value="C:plasma membrane"/>
    <property type="evidence" value="ECO:0007669"/>
    <property type="project" value="TreeGrafter"/>
</dbReference>
<sequence>MTPRLKLEGVSVQFAGLRAVSDVSFEVAPGEICAVIGPNGAGKSTLFNAIGGYVRSTGRVHLNDTLLTGRSIHQIAAAGVRRTFQNGGLFQDITVIENLMVGLHQTHNIPLVAGALALPSARRMEGEAIRRARELLDLMGILNLERALVRDLSSGQRRIVEIARALAVPAKLLMLDEPAVGLTTLEIEHLDQVLKTLARDGISVLLVEHVLDLVMSVSDKVVVLNSGVRLAEGTPAAVKQDPAVLEAYLGYSELC</sequence>
<keyword evidence="1" id="KW-0813">Transport</keyword>
<dbReference type="PANTHER" id="PTHR45772:SF4">
    <property type="entry name" value="ABC TRANSPORTER ATP-BINDING PROTEIN"/>
    <property type="match status" value="1"/>
</dbReference>
<evidence type="ECO:0000313" key="6">
    <source>
        <dbReference type="EMBL" id="SDS56042.1"/>
    </source>
</evidence>
<keyword evidence="3 6" id="KW-0067">ATP-binding</keyword>
<evidence type="ECO:0000256" key="1">
    <source>
        <dbReference type="ARBA" id="ARBA00022448"/>
    </source>
</evidence>
<evidence type="ECO:0000256" key="4">
    <source>
        <dbReference type="ARBA" id="ARBA00024722"/>
    </source>
</evidence>
<evidence type="ECO:0000256" key="3">
    <source>
        <dbReference type="ARBA" id="ARBA00022840"/>
    </source>
</evidence>
<dbReference type="Pfam" id="PF00005">
    <property type="entry name" value="ABC_tran"/>
    <property type="match status" value="1"/>
</dbReference>
<dbReference type="SUPFAM" id="SSF52540">
    <property type="entry name" value="P-loop containing nucleoside triphosphate hydrolases"/>
    <property type="match status" value="1"/>
</dbReference>
<dbReference type="InterPro" id="IPR003593">
    <property type="entry name" value="AAA+_ATPase"/>
</dbReference>
<dbReference type="GO" id="GO:0005524">
    <property type="term" value="F:ATP binding"/>
    <property type="evidence" value="ECO:0007669"/>
    <property type="project" value="UniProtKB-KW"/>
</dbReference>
<reference evidence="7" key="1">
    <citation type="submission" date="2016-10" db="EMBL/GenBank/DDBJ databases">
        <authorList>
            <person name="Varghese N."/>
            <person name="Submissions S."/>
        </authorList>
    </citation>
    <scope>NUCLEOTIDE SEQUENCE [LARGE SCALE GENOMIC DNA]</scope>
    <source>
        <strain evidence="7">GAS369</strain>
    </source>
</reference>
<protein>
    <submittedName>
        <fullName evidence="6">Amino acid/amide ABC transporter ATP-binding protein 1, HAAT family</fullName>
    </submittedName>
</protein>
<dbReference type="Gene3D" id="3.40.50.300">
    <property type="entry name" value="P-loop containing nucleotide triphosphate hydrolases"/>
    <property type="match status" value="1"/>
</dbReference>
<dbReference type="Pfam" id="PF12399">
    <property type="entry name" value="BCA_ABC_TP_C"/>
    <property type="match status" value="1"/>
</dbReference>
<evidence type="ECO:0000256" key="2">
    <source>
        <dbReference type="ARBA" id="ARBA00022741"/>
    </source>
</evidence>
<evidence type="ECO:0000313" key="7">
    <source>
        <dbReference type="Proteomes" id="UP000243904"/>
    </source>
</evidence>
<dbReference type="GO" id="GO:0016887">
    <property type="term" value="F:ATP hydrolysis activity"/>
    <property type="evidence" value="ECO:0007669"/>
    <property type="project" value="InterPro"/>
</dbReference>
<feature type="domain" description="ABC transporter" evidence="5">
    <location>
        <begin position="5"/>
        <end position="251"/>
    </location>
</feature>
<dbReference type="AlphaFoldDB" id="A0A1H1T704"/>
<evidence type="ECO:0000259" key="5">
    <source>
        <dbReference type="PROSITE" id="PS50893"/>
    </source>
</evidence>
<comment type="function">
    <text evidence="4">Involved in beta-(1--&gt;2)glucan export. Transmembrane domains (TMD) form a pore in the inner membrane and the ATP-binding domain (NBD) is responsible for energy generation.</text>
</comment>
<keyword evidence="2" id="KW-0547">Nucleotide-binding</keyword>
<dbReference type="InterPro" id="IPR003439">
    <property type="entry name" value="ABC_transporter-like_ATP-bd"/>
</dbReference>
<organism evidence="6 7">
    <name type="scientific">Bradyrhizobium canariense</name>
    <dbReference type="NCBI Taxonomy" id="255045"/>
    <lineage>
        <taxon>Bacteria</taxon>
        <taxon>Pseudomonadati</taxon>
        <taxon>Pseudomonadota</taxon>
        <taxon>Alphaproteobacteria</taxon>
        <taxon>Hyphomicrobiales</taxon>
        <taxon>Nitrobacteraceae</taxon>
        <taxon>Bradyrhizobium</taxon>
    </lineage>
</organism>
<keyword evidence="7" id="KW-1185">Reference proteome</keyword>
<proteinExistence type="predicted"/>
<dbReference type="EMBL" id="LT629750">
    <property type="protein sequence ID" value="SDS56042.1"/>
    <property type="molecule type" value="Genomic_DNA"/>
</dbReference>
<dbReference type="Proteomes" id="UP000243904">
    <property type="component" value="Chromosome I"/>
</dbReference>
<gene>
    <name evidence="6" type="ORF">SAMN05444158_2432</name>
</gene>
<dbReference type="InterPro" id="IPR051120">
    <property type="entry name" value="ABC_AA/LPS_Transport"/>
</dbReference>
<dbReference type="RefSeq" id="WP_146687400.1">
    <property type="nucleotide sequence ID" value="NZ_LT629750.1"/>
</dbReference>
<dbReference type="PANTHER" id="PTHR45772">
    <property type="entry name" value="CONSERVED COMPONENT OF ABC TRANSPORTER FOR NATURAL AMINO ACIDS-RELATED"/>
    <property type="match status" value="1"/>
</dbReference>
<dbReference type="PROSITE" id="PS50893">
    <property type="entry name" value="ABC_TRANSPORTER_2"/>
    <property type="match status" value="1"/>
</dbReference>
<dbReference type="InterPro" id="IPR027417">
    <property type="entry name" value="P-loop_NTPase"/>
</dbReference>
<dbReference type="SMART" id="SM00382">
    <property type="entry name" value="AAA"/>
    <property type="match status" value="1"/>
</dbReference>
<dbReference type="InterPro" id="IPR032823">
    <property type="entry name" value="BCA_ABC_TP_C"/>
</dbReference>
<dbReference type="CDD" id="cd03219">
    <property type="entry name" value="ABC_Mj1267_LivG_branched"/>
    <property type="match status" value="1"/>
</dbReference>
<accession>A0A1H1T704</accession>
<name>A0A1H1T704_9BRAD</name>